<keyword evidence="1" id="KW-1133">Transmembrane helix</keyword>
<comment type="caution">
    <text evidence="3">The sequence shown here is derived from an EMBL/GenBank/DDBJ whole genome shotgun (WGS) entry which is preliminary data.</text>
</comment>
<keyword evidence="1" id="KW-0472">Membrane</keyword>
<feature type="non-terminal residue" evidence="3">
    <location>
        <position position="1"/>
    </location>
</feature>
<dbReference type="SUPFAM" id="SSF48317">
    <property type="entry name" value="Acid phosphatase/Vanadium-dependent haloperoxidase"/>
    <property type="match status" value="1"/>
</dbReference>
<gene>
    <name evidence="3" type="ORF">LCGC14_3107670</name>
</gene>
<dbReference type="Pfam" id="PF01569">
    <property type="entry name" value="PAP2"/>
    <property type="match status" value="1"/>
</dbReference>
<feature type="transmembrane region" description="Helical" evidence="1">
    <location>
        <begin position="230"/>
        <end position="252"/>
    </location>
</feature>
<evidence type="ECO:0000259" key="2">
    <source>
        <dbReference type="SMART" id="SM00014"/>
    </source>
</evidence>
<keyword evidence="1" id="KW-0812">Transmembrane</keyword>
<dbReference type="InterPro" id="IPR000326">
    <property type="entry name" value="PAP2/HPO"/>
</dbReference>
<dbReference type="EMBL" id="LAZR01067160">
    <property type="protein sequence ID" value="KKK52164.1"/>
    <property type="molecule type" value="Genomic_DNA"/>
</dbReference>
<protein>
    <recommendedName>
        <fullName evidence="2">Phosphatidic acid phosphatase type 2/haloperoxidase domain-containing protein</fullName>
    </recommendedName>
</protein>
<organism evidence="3">
    <name type="scientific">marine sediment metagenome</name>
    <dbReference type="NCBI Taxonomy" id="412755"/>
    <lineage>
        <taxon>unclassified sequences</taxon>
        <taxon>metagenomes</taxon>
        <taxon>ecological metagenomes</taxon>
    </lineage>
</organism>
<dbReference type="InterPro" id="IPR036938">
    <property type="entry name" value="PAP2/HPO_sf"/>
</dbReference>
<sequence>INFFNKLRCNNLSNCFLVIKMSEKKEFLSQRALMIIGIITLVILTIGVILYYTGLNETFYVSKKTVQRVFGAISYLGEPVVFITIAAILYLAYNKTFAKNLTFSLVYSYFLNGIFKELFQDPRPATNIDLAQEYGVVEPSYGFPSGHAQSSVSFWGYMGYEFKDEYRYKENQLIPAILSVLIFLIAISRIIIGVHDLQDIIGGLLLGIGFLLLFIYLEPLLSKQFNKINFSAKIIVTVIISMAMFLIGTFIFPYADLGEVSTPTTPYSDAGVFAQLGGVVLGFGVGYLIEQEYVKYDPTHLITKKKIINVALGIGILLIVFVPLEYLLKINSVIYRFFRYALIT</sequence>
<feature type="transmembrane region" description="Helical" evidence="1">
    <location>
        <begin position="173"/>
        <end position="194"/>
    </location>
</feature>
<feature type="transmembrane region" description="Helical" evidence="1">
    <location>
        <begin position="272"/>
        <end position="289"/>
    </location>
</feature>
<dbReference type="PANTHER" id="PTHR14969:SF13">
    <property type="entry name" value="AT30094P"/>
    <property type="match status" value="1"/>
</dbReference>
<dbReference type="Gene3D" id="1.20.144.10">
    <property type="entry name" value="Phosphatidic acid phosphatase type 2/haloperoxidase"/>
    <property type="match status" value="2"/>
</dbReference>
<feature type="transmembrane region" description="Helical" evidence="1">
    <location>
        <begin position="310"/>
        <end position="328"/>
    </location>
</feature>
<reference evidence="3" key="1">
    <citation type="journal article" date="2015" name="Nature">
        <title>Complex archaea that bridge the gap between prokaryotes and eukaryotes.</title>
        <authorList>
            <person name="Spang A."/>
            <person name="Saw J.H."/>
            <person name="Jorgensen S.L."/>
            <person name="Zaremba-Niedzwiedzka K."/>
            <person name="Martijn J."/>
            <person name="Lind A.E."/>
            <person name="van Eijk R."/>
            <person name="Schleper C."/>
            <person name="Guy L."/>
            <person name="Ettema T.J."/>
        </authorList>
    </citation>
    <scope>NUCLEOTIDE SEQUENCE</scope>
</reference>
<proteinExistence type="predicted"/>
<evidence type="ECO:0000313" key="3">
    <source>
        <dbReference type="EMBL" id="KKK52164.1"/>
    </source>
</evidence>
<feature type="transmembrane region" description="Helical" evidence="1">
    <location>
        <begin position="200"/>
        <end position="218"/>
    </location>
</feature>
<dbReference type="AlphaFoldDB" id="A0A0F8YDD3"/>
<feature type="non-terminal residue" evidence="3">
    <location>
        <position position="344"/>
    </location>
</feature>
<dbReference type="PANTHER" id="PTHR14969">
    <property type="entry name" value="SPHINGOSINE-1-PHOSPHATE PHOSPHOHYDROLASE"/>
    <property type="match status" value="1"/>
</dbReference>
<feature type="transmembrane region" description="Helical" evidence="1">
    <location>
        <begin position="72"/>
        <end position="93"/>
    </location>
</feature>
<feature type="transmembrane region" description="Helical" evidence="1">
    <location>
        <begin position="32"/>
        <end position="52"/>
    </location>
</feature>
<accession>A0A0F8YDD3</accession>
<dbReference type="SMART" id="SM00014">
    <property type="entry name" value="acidPPc"/>
    <property type="match status" value="1"/>
</dbReference>
<name>A0A0F8YDD3_9ZZZZ</name>
<feature type="domain" description="Phosphatidic acid phosphatase type 2/haloperoxidase" evidence="2">
    <location>
        <begin position="98"/>
        <end position="215"/>
    </location>
</feature>
<evidence type="ECO:0000256" key="1">
    <source>
        <dbReference type="SAM" id="Phobius"/>
    </source>
</evidence>